<comment type="caution">
    <text evidence="1">The sequence shown here is derived from an EMBL/GenBank/DDBJ whole genome shotgun (WGS) entry which is preliminary data.</text>
</comment>
<proteinExistence type="predicted"/>
<sequence length="93" mass="11037">MQCKLCNRQILTGNDSEHHLVPKSRGGRHNPTVTLHEICHKQIHALFSERELAISYNDINSLKDHRDVKRFIKWISKKAPEFNVKVRIRRKNR</sequence>
<dbReference type="PANTHER" id="PTHR37827">
    <property type="entry name" value="TUDOR DOMAIN-CONTAINING PROTEIN"/>
    <property type="match status" value="1"/>
</dbReference>
<organism evidence="1">
    <name type="scientific">marine sediment metagenome</name>
    <dbReference type="NCBI Taxonomy" id="412755"/>
    <lineage>
        <taxon>unclassified sequences</taxon>
        <taxon>metagenomes</taxon>
        <taxon>ecological metagenomes</taxon>
    </lineage>
</organism>
<dbReference type="EMBL" id="LAZR01006881">
    <property type="protein sequence ID" value="KKM89032.1"/>
    <property type="molecule type" value="Genomic_DNA"/>
</dbReference>
<protein>
    <recommendedName>
        <fullName evidence="2">HNH domain-containing protein</fullName>
    </recommendedName>
</protein>
<dbReference type="PANTHER" id="PTHR37827:SF1">
    <property type="entry name" value="HNH DOMAIN-CONTAINING PROTEIN"/>
    <property type="match status" value="1"/>
</dbReference>
<evidence type="ECO:0000313" key="1">
    <source>
        <dbReference type="EMBL" id="KKM89032.1"/>
    </source>
</evidence>
<gene>
    <name evidence="1" type="ORF">LCGC14_1252810</name>
</gene>
<reference evidence="1" key="1">
    <citation type="journal article" date="2015" name="Nature">
        <title>Complex archaea that bridge the gap between prokaryotes and eukaryotes.</title>
        <authorList>
            <person name="Spang A."/>
            <person name="Saw J.H."/>
            <person name="Jorgensen S.L."/>
            <person name="Zaremba-Niedzwiedzka K."/>
            <person name="Martijn J."/>
            <person name="Lind A.E."/>
            <person name="van Eijk R."/>
            <person name="Schleper C."/>
            <person name="Guy L."/>
            <person name="Ettema T.J."/>
        </authorList>
    </citation>
    <scope>NUCLEOTIDE SEQUENCE</scope>
</reference>
<evidence type="ECO:0008006" key="2">
    <source>
        <dbReference type="Google" id="ProtNLM"/>
    </source>
</evidence>
<name>A0A0F9P6H7_9ZZZZ</name>
<accession>A0A0F9P6H7</accession>
<dbReference type="AlphaFoldDB" id="A0A0F9P6H7"/>